<name>A0A0F8ZNJ7_9ZZZZ</name>
<proteinExistence type="predicted"/>
<dbReference type="AlphaFoldDB" id="A0A0F8ZNJ7"/>
<dbReference type="EMBL" id="LAZR01062444">
    <property type="protein sequence ID" value="KKK61496.1"/>
    <property type="molecule type" value="Genomic_DNA"/>
</dbReference>
<organism evidence="1">
    <name type="scientific">marine sediment metagenome</name>
    <dbReference type="NCBI Taxonomy" id="412755"/>
    <lineage>
        <taxon>unclassified sequences</taxon>
        <taxon>metagenomes</taxon>
        <taxon>ecological metagenomes</taxon>
    </lineage>
</organism>
<protein>
    <submittedName>
        <fullName evidence="1">Uncharacterized protein</fullName>
    </submittedName>
</protein>
<evidence type="ECO:0000313" key="1">
    <source>
        <dbReference type="EMBL" id="KKK61496.1"/>
    </source>
</evidence>
<comment type="caution">
    <text evidence="1">The sequence shown here is derived from an EMBL/GenBank/DDBJ whole genome shotgun (WGS) entry which is preliminary data.</text>
</comment>
<accession>A0A0F8ZNJ7</accession>
<sequence length="70" mass="8131">MKEDYKITLRQNWPAGFDEVRDKNSYIYDRICRNCHISIQFIIKKGESTRIVYGTAICPNCGCIIIGEKT</sequence>
<reference evidence="1" key="1">
    <citation type="journal article" date="2015" name="Nature">
        <title>Complex archaea that bridge the gap between prokaryotes and eukaryotes.</title>
        <authorList>
            <person name="Spang A."/>
            <person name="Saw J.H."/>
            <person name="Jorgensen S.L."/>
            <person name="Zaremba-Niedzwiedzka K."/>
            <person name="Martijn J."/>
            <person name="Lind A.E."/>
            <person name="van Eijk R."/>
            <person name="Schleper C."/>
            <person name="Guy L."/>
            <person name="Ettema T.J."/>
        </authorList>
    </citation>
    <scope>NUCLEOTIDE SEQUENCE</scope>
</reference>
<gene>
    <name evidence="1" type="ORF">LCGC14_3013750</name>
</gene>